<dbReference type="STRING" id="1770053.SAMN05216551_102440"/>
<accession>A0A1H2PLF5</accession>
<proteinExistence type="predicted"/>
<evidence type="ECO:0000313" key="2">
    <source>
        <dbReference type="Proteomes" id="UP000243719"/>
    </source>
</evidence>
<gene>
    <name evidence="1" type="ORF">SAMN05216551_102440</name>
</gene>
<protein>
    <submittedName>
        <fullName evidence="1">Uncharacterized protein</fullName>
    </submittedName>
</protein>
<dbReference type="Proteomes" id="UP000243719">
    <property type="component" value="Unassembled WGS sequence"/>
</dbReference>
<dbReference type="AlphaFoldDB" id="A0A1H2PLF5"/>
<keyword evidence="2" id="KW-1185">Reference proteome</keyword>
<organism evidence="1 2">
    <name type="scientific">Chitinasiproducens palmae</name>
    <dbReference type="NCBI Taxonomy" id="1770053"/>
    <lineage>
        <taxon>Bacteria</taxon>
        <taxon>Pseudomonadati</taxon>
        <taxon>Pseudomonadota</taxon>
        <taxon>Betaproteobacteria</taxon>
        <taxon>Burkholderiales</taxon>
        <taxon>Burkholderiaceae</taxon>
        <taxon>Chitinasiproducens</taxon>
    </lineage>
</organism>
<reference evidence="2" key="1">
    <citation type="submission" date="2016-09" db="EMBL/GenBank/DDBJ databases">
        <authorList>
            <person name="Varghese N."/>
            <person name="Submissions S."/>
        </authorList>
    </citation>
    <scope>NUCLEOTIDE SEQUENCE [LARGE SCALE GENOMIC DNA]</scope>
    <source>
        <strain evidence="2">JS23</strain>
    </source>
</reference>
<evidence type="ECO:0000313" key="1">
    <source>
        <dbReference type="EMBL" id="SDV47283.1"/>
    </source>
</evidence>
<sequence>MEQPIYLTPSRKPAAPRPLPAQFAALSPFVADWALATETERNTQRYTIGMEAIVAFKDALLPQVDEVVAWLNQFELATLSENEEALTLMYLLLSLAEVAPAVEFYQQPGVIDGYDTRRFVADEDFLMKPRP</sequence>
<dbReference type="RefSeq" id="WP_091905739.1">
    <property type="nucleotide sequence ID" value="NZ_FNLO01000002.1"/>
</dbReference>
<name>A0A1H2PLF5_9BURK</name>
<dbReference type="EMBL" id="FNLO01000002">
    <property type="protein sequence ID" value="SDV47283.1"/>
    <property type="molecule type" value="Genomic_DNA"/>
</dbReference>
<dbReference type="OrthoDB" id="6690820at2"/>